<feature type="binding site" evidence="9">
    <location>
        <position position="192"/>
    </location>
    <ligand>
        <name>Mg(2+)</name>
        <dbReference type="ChEBI" id="CHEBI:18420"/>
    </ligand>
</feature>
<comment type="cofactor">
    <cofactor evidence="9">
        <name>Mg(2+)</name>
        <dbReference type="ChEBI" id="CHEBI:18420"/>
    </cofactor>
    <text evidence="9">Binds 1 Mg(2+) ion per subunit.</text>
</comment>
<reference evidence="11 12" key="1">
    <citation type="submission" date="2018-07" db="EMBL/GenBank/DDBJ databases">
        <title>Freshwater and sediment microbial communities from various areas in North America, analyzing microbe dynamics in response to fracking.</title>
        <authorList>
            <person name="Lamendella R."/>
        </authorList>
    </citation>
    <scope>NUCLEOTIDE SEQUENCE [LARGE SCALE GENOMIC DNA]</scope>
    <source>
        <strain evidence="11 12">114E</strain>
        <strain evidence="10 13">114E_o</strain>
    </source>
</reference>
<comment type="caution">
    <text evidence="11">The sequence shown here is derived from an EMBL/GenBank/DDBJ whole genome shotgun (WGS) entry which is preliminary data.</text>
</comment>
<dbReference type="NCBIfam" id="TIGR01509">
    <property type="entry name" value="HAD-SF-IA-v3"/>
    <property type="match status" value="1"/>
</dbReference>
<dbReference type="InterPro" id="IPR006323">
    <property type="entry name" value="Phosphonoacetald_hydro"/>
</dbReference>
<comment type="function">
    <text evidence="7 9">Involved in phosphonate degradation.</text>
</comment>
<evidence type="ECO:0000313" key="12">
    <source>
        <dbReference type="Proteomes" id="UP000252795"/>
    </source>
</evidence>
<comment type="similarity">
    <text evidence="9">Belongs to the HAD-like hydrolase superfamily. PhnX family.</text>
</comment>
<dbReference type="SFLD" id="SFLDG01135">
    <property type="entry name" value="C1.5.6:_HAD__Beta-PGM__Phospha"/>
    <property type="match status" value="1"/>
</dbReference>
<organism evidence="11 12">
    <name type="scientific">Marinobacter nauticus</name>
    <name type="common">Marinobacter hydrocarbonoclasticus</name>
    <name type="synonym">Marinobacter aquaeolei</name>
    <dbReference type="NCBI Taxonomy" id="2743"/>
    <lineage>
        <taxon>Bacteria</taxon>
        <taxon>Pseudomonadati</taxon>
        <taxon>Pseudomonadota</taxon>
        <taxon>Gammaproteobacteria</taxon>
        <taxon>Pseudomonadales</taxon>
        <taxon>Marinobacteraceae</taxon>
        <taxon>Marinobacter</taxon>
    </lineage>
</organism>
<dbReference type="Proteomes" id="UP000253065">
    <property type="component" value="Unassembled WGS sequence"/>
</dbReference>
<evidence type="ECO:0000256" key="8">
    <source>
        <dbReference type="ARBA" id="ARBA00066472"/>
    </source>
</evidence>
<dbReference type="HAMAP" id="MF_01375">
    <property type="entry name" value="PhnX"/>
    <property type="match status" value="1"/>
</dbReference>
<evidence type="ECO:0000256" key="9">
    <source>
        <dbReference type="HAMAP-Rule" id="MF_01375"/>
    </source>
</evidence>
<keyword evidence="3 9" id="KW-0378">Hydrolase</keyword>
<dbReference type="SFLD" id="SFLDS00003">
    <property type="entry name" value="Haloacid_Dehalogenase"/>
    <property type="match status" value="1"/>
</dbReference>
<dbReference type="Gene3D" id="3.40.50.1000">
    <property type="entry name" value="HAD superfamily/HAD-like"/>
    <property type="match status" value="1"/>
</dbReference>
<evidence type="ECO:0000313" key="13">
    <source>
        <dbReference type="Proteomes" id="UP000253065"/>
    </source>
</evidence>
<gene>
    <name evidence="9" type="primary">phnX</name>
    <name evidence="11" type="ORF">DET51_10179</name>
    <name evidence="10" type="ORF">DET64_10180</name>
</gene>
<dbReference type="InterPro" id="IPR050155">
    <property type="entry name" value="HAD-like_hydrolase_sf"/>
</dbReference>
<dbReference type="GO" id="GO:0050194">
    <property type="term" value="F:phosphonoacetaldehyde hydrolase activity"/>
    <property type="evidence" value="ECO:0007669"/>
    <property type="project" value="UniProtKB-UniRule"/>
</dbReference>
<dbReference type="Proteomes" id="UP000252795">
    <property type="component" value="Unassembled WGS sequence"/>
</dbReference>
<comment type="catalytic activity">
    <reaction evidence="6 9">
        <text>phosphonoacetaldehyde + H2O = acetaldehyde + phosphate + H(+)</text>
        <dbReference type="Rhea" id="RHEA:18905"/>
        <dbReference type="ChEBI" id="CHEBI:15343"/>
        <dbReference type="ChEBI" id="CHEBI:15377"/>
        <dbReference type="ChEBI" id="CHEBI:15378"/>
        <dbReference type="ChEBI" id="CHEBI:43474"/>
        <dbReference type="ChEBI" id="CHEBI:58383"/>
        <dbReference type="EC" id="3.11.1.1"/>
    </reaction>
</comment>
<dbReference type="GO" id="GO:0000287">
    <property type="term" value="F:magnesium ion binding"/>
    <property type="evidence" value="ECO:0007669"/>
    <property type="project" value="UniProtKB-UniRule"/>
</dbReference>
<dbReference type="RefSeq" id="WP_014420918.1">
    <property type="nucleotide sequence ID" value="NZ_CAJXYA010000037.1"/>
</dbReference>
<dbReference type="GO" id="GO:0019700">
    <property type="term" value="P:organic phosphonate catabolic process"/>
    <property type="evidence" value="ECO:0007669"/>
    <property type="project" value="InterPro"/>
</dbReference>
<dbReference type="SFLD" id="SFLDG01129">
    <property type="entry name" value="C1.5:_HAD__Beta-PGM__Phosphata"/>
    <property type="match status" value="1"/>
</dbReference>
<evidence type="ECO:0000256" key="7">
    <source>
        <dbReference type="ARBA" id="ARBA00056573"/>
    </source>
</evidence>
<accession>A0A368VAK7</accession>
<keyword evidence="5 9" id="KW-0704">Schiff base</keyword>
<evidence type="ECO:0000256" key="1">
    <source>
        <dbReference type="ARBA" id="ARBA00011738"/>
    </source>
</evidence>
<dbReference type="FunFam" id="1.10.150.240:FF:000006">
    <property type="entry name" value="Phosphonoacetaldehyde hydrolase"/>
    <property type="match status" value="1"/>
</dbReference>
<dbReference type="InterPro" id="IPR023198">
    <property type="entry name" value="PGP-like_dom2"/>
</dbReference>
<feature type="active site" description="Schiff-base intermediate with substrate" evidence="9">
    <location>
        <position position="59"/>
    </location>
</feature>
<feature type="binding site" evidence="9">
    <location>
        <position position="18"/>
    </location>
    <ligand>
        <name>Mg(2+)</name>
        <dbReference type="ChEBI" id="CHEBI:18420"/>
    </ligand>
</feature>
<keyword evidence="13" id="KW-1185">Reference proteome</keyword>
<feature type="binding site" evidence="9">
    <location>
        <position position="20"/>
    </location>
    <ligand>
        <name>Mg(2+)</name>
        <dbReference type="ChEBI" id="CHEBI:18420"/>
    </ligand>
</feature>
<evidence type="ECO:0000313" key="11">
    <source>
        <dbReference type="EMBL" id="RCW37743.1"/>
    </source>
</evidence>
<proteinExistence type="inferred from homology"/>
<dbReference type="GO" id="GO:0006281">
    <property type="term" value="P:DNA repair"/>
    <property type="evidence" value="ECO:0007669"/>
    <property type="project" value="TreeGrafter"/>
</dbReference>
<dbReference type="Gene3D" id="1.10.150.240">
    <property type="entry name" value="Putative phosphatase, domain 2"/>
    <property type="match status" value="1"/>
</dbReference>
<dbReference type="InterPro" id="IPR023214">
    <property type="entry name" value="HAD_sf"/>
</dbReference>
<sequence>MHSYTRRYTGPLQAVIMDLAGTCVDFGSLAPIQAFLQLFRNEGIDVSETEAREPMGTEKREHIRCLLAMPRIRSQWLEAHGKAPEAADVDRLYEAFLPLQTAAIAERATLIPGALALQDLLREKGIRLGVNTGYSRDMVNVMLPGLADQGFMPESVVVATEVPAGRPAPHMSLKNALELGIGAVQACVKVDDTGTGIEEGLNAGMWTVAVVASGNSVGLSEAQFYALPENDREALLARGRQVMARSAAHYVIDSIQDLPGVIRDIERRLAAGERP</sequence>
<dbReference type="GeneID" id="31820630"/>
<dbReference type="PANTHER" id="PTHR43434">
    <property type="entry name" value="PHOSPHOGLYCOLATE PHOSPHATASE"/>
    <property type="match status" value="1"/>
</dbReference>
<dbReference type="InterPro" id="IPR036412">
    <property type="entry name" value="HAD-like_sf"/>
</dbReference>
<dbReference type="GO" id="GO:0005829">
    <property type="term" value="C:cytosol"/>
    <property type="evidence" value="ECO:0007669"/>
    <property type="project" value="TreeGrafter"/>
</dbReference>
<dbReference type="Pfam" id="PF00702">
    <property type="entry name" value="Hydrolase"/>
    <property type="match status" value="1"/>
</dbReference>
<dbReference type="AlphaFoldDB" id="A0A368VAK7"/>
<evidence type="ECO:0000256" key="2">
    <source>
        <dbReference type="ARBA" id="ARBA00022723"/>
    </source>
</evidence>
<name>A0A368VAK7_MARNT</name>
<dbReference type="NCBIfam" id="TIGR01422">
    <property type="entry name" value="phosphonatase"/>
    <property type="match status" value="1"/>
</dbReference>
<protein>
    <recommendedName>
        <fullName evidence="8 9">Phosphonoacetaldehyde hydrolase</fullName>
        <shortName evidence="9">Phosphonatase</shortName>
        <ecNumber evidence="8 9">3.11.1.1</ecNumber>
    </recommendedName>
    <alternativeName>
        <fullName evidence="9">Phosphonoacetaldehyde phosphonohydrolase</fullName>
    </alternativeName>
</protein>
<keyword evidence="2 9" id="KW-0479">Metal-binding</keyword>
<dbReference type="InterPro" id="IPR006439">
    <property type="entry name" value="HAD-SF_hydro_IA"/>
</dbReference>
<dbReference type="EMBL" id="QNSA01000001">
    <property type="protein sequence ID" value="RBP76897.1"/>
    <property type="molecule type" value="Genomic_DNA"/>
</dbReference>
<dbReference type="PANTHER" id="PTHR43434:SF19">
    <property type="entry name" value="PHOSPHONOACETALDEHYDE HYDROLASE"/>
    <property type="match status" value="1"/>
</dbReference>
<evidence type="ECO:0000256" key="4">
    <source>
        <dbReference type="ARBA" id="ARBA00022842"/>
    </source>
</evidence>
<dbReference type="EC" id="3.11.1.1" evidence="8 9"/>
<keyword evidence="4 9" id="KW-0460">Magnesium</keyword>
<dbReference type="SUPFAM" id="SSF56784">
    <property type="entry name" value="HAD-like"/>
    <property type="match status" value="1"/>
</dbReference>
<evidence type="ECO:0000256" key="5">
    <source>
        <dbReference type="ARBA" id="ARBA00023270"/>
    </source>
</evidence>
<dbReference type="EMBL" id="QPJB01000001">
    <property type="protein sequence ID" value="RCW37743.1"/>
    <property type="molecule type" value="Genomic_DNA"/>
</dbReference>
<evidence type="ECO:0000256" key="6">
    <source>
        <dbReference type="ARBA" id="ARBA00052005"/>
    </source>
</evidence>
<evidence type="ECO:0000313" key="10">
    <source>
        <dbReference type="EMBL" id="RBP76897.1"/>
    </source>
</evidence>
<dbReference type="GO" id="GO:0008967">
    <property type="term" value="F:phosphoglycolate phosphatase activity"/>
    <property type="evidence" value="ECO:0007669"/>
    <property type="project" value="TreeGrafter"/>
</dbReference>
<comment type="subunit">
    <text evidence="1 9">Homodimer.</text>
</comment>
<evidence type="ECO:0000256" key="3">
    <source>
        <dbReference type="ARBA" id="ARBA00022801"/>
    </source>
</evidence>
<feature type="active site" description="Nucleophile" evidence="9">
    <location>
        <position position="18"/>
    </location>
</feature>